<dbReference type="GO" id="GO:0003700">
    <property type="term" value="F:DNA-binding transcription factor activity"/>
    <property type="evidence" value="ECO:0007669"/>
    <property type="project" value="InterPro"/>
</dbReference>
<gene>
    <name evidence="3" type="ORF">C6Y53_02965</name>
</gene>
<dbReference type="PANTHER" id="PTHR30204:SF97">
    <property type="entry name" value="MERR FAMILY REGULATORY PROTEIN"/>
    <property type="match status" value="1"/>
</dbReference>
<evidence type="ECO:0000256" key="1">
    <source>
        <dbReference type="ARBA" id="ARBA00023125"/>
    </source>
</evidence>
<dbReference type="RefSeq" id="WP_106471069.1">
    <property type="nucleotide sequence ID" value="NZ_CP027665.1"/>
</dbReference>
<dbReference type="SMART" id="SM00422">
    <property type="entry name" value="HTH_MERR"/>
    <property type="match status" value="1"/>
</dbReference>
<keyword evidence="4" id="KW-1185">Reference proteome</keyword>
<dbReference type="KEGG" id="thas:C6Y53_02965"/>
<dbReference type="InterPro" id="IPR047057">
    <property type="entry name" value="MerR_fam"/>
</dbReference>
<dbReference type="SUPFAM" id="SSF46955">
    <property type="entry name" value="Putative DNA-binding domain"/>
    <property type="match status" value="1"/>
</dbReference>
<keyword evidence="1" id="KW-0238">DNA-binding</keyword>
<evidence type="ECO:0000313" key="3">
    <source>
        <dbReference type="EMBL" id="AVO36754.1"/>
    </source>
</evidence>
<dbReference type="AlphaFoldDB" id="A0A2S0MLK0"/>
<name>A0A2S0MLK0_9RHOB</name>
<evidence type="ECO:0000313" key="4">
    <source>
        <dbReference type="Proteomes" id="UP000237655"/>
    </source>
</evidence>
<dbReference type="CDD" id="cd04781">
    <property type="entry name" value="HTH_MerR-like_sg6"/>
    <property type="match status" value="1"/>
</dbReference>
<organism evidence="3 4">
    <name type="scientific">Pukyongiella litopenaei</name>
    <dbReference type="NCBI Taxonomy" id="2605946"/>
    <lineage>
        <taxon>Bacteria</taxon>
        <taxon>Pseudomonadati</taxon>
        <taxon>Pseudomonadota</taxon>
        <taxon>Alphaproteobacteria</taxon>
        <taxon>Rhodobacterales</taxon>
        <taxon>Paracoccaceae</taxon>
        <taxon>Pukyongiella</taxon>
    </lineage>
</organism>
<evidence type="ECO:0000259" key="2">
    <source>
        <dbReference type="PROSITE" id="PS50937"/>
    </source>
</evidence>
<protein>
    <submittedName>
        <fullName evidence="3">Helix-turn-helix domain-containing protein</fullName>
    </submittedName>
</protein>
<dbReference type="Pfam" id="PF13411">
    <property type="entry name" value="MerR_1"/>
    <property type="match status" value="1"/>
</dbReference>
<dbReference type="Proteomes" id="UP000237655">
    <property type="component" value="Chromosome"/>
</dbReference>
<dbReference type="PRINTS" id="PR00040">
    <property type="entry name" value="HTHMERR"/>
</dbReference>
<sequence>MKSLDIGEIARRSGTTPATLRYYETLGLIAPDGRKGLRRQYDAAVLDRLALIAMGRMAGFSLDEIGQFLGRGAGFEIDRARLHDRADAVDRRIRELRVLSRALRHVAECPAPQHSRCPTFRRMMDQALNRAKSR</sequence>
<dbReference type="Gene3D" id="1.10.1660.10">
    <property type="match status" value="1"/>
</dbReference>
<dbReference type="PANTHER" id="PTHR30204">
    <property type="entry name" value="REDOX-CYCLING DRUG-SENSING TRANSCRIPTIONAL ACTIVATOR SOXR"/>
    <property type="match status" value="1"/>
</dbReference>
<dbReference type="GO" id="GO:0003677">
    <property type="term" value="F:DNA binding"/>
    <property type="evidence" value="ECO:0007669"/>
    <property type="project" value="UniProtKB-KW"/>
</dbReference>
<reference evidence="4" key="1">
    <citation type="submission" date="2018-03" db="EMBL/GenBank/DDBJ databases">
        <title>Genomic analysis of the strain SH-1 isolated from shrimp intestine.</title>
        <authorList>
            <person name="Kim Y.-S."/>
            <person name="Kim S.-E."/>
            <person name="Kim K.-H."/>
        </authorList>
    </citation>
    <scope>NUCLEOTIDE SEQUENCE [LARGE SCALE GENOMIC DNA]</scope>
    <source>
        <strain evidence="4">SH-1</strain>
    </source>
</reference>
<proteinExistence type="predicted"/>
<dbReference type="PROSITE" id="PS50937">
    <property type="entry name" value="HTH_MERR_2"/>
    <property type="match status" value="1"/>
</dbReference>
<feature type="domain" description="HTH merR-type" evidence="2">
    <location>
        <begin position="3"/>
        <end position="71"/>
    </location>
</feature>
<dbReference type="EMBL" id="CP027665">
    <property type="protein sequence ID" value="AVO36754.1"/>
    <property type="molecule type" value="Genomic_DNA"/>
</dbReference>
<accession>A0A2S0MLK0</accession>
<dbReference type="InterPro" id="IPR000551">
    <property type="entry name" value="MerR-type_HTH_dom"/>
</dbReference>
<dbReference type="InterPro" id="IPR009061">
    <property type="entry name" value="DNA-bd_dom_put_sf"/>
</dbReference>